<protein>
    <recommendedName>
        <fullName evidence="1">Abortive phage infection protein C-terminal domain-containing protein</fullName>
    </recommendedName>
</protein>
<proteinExistence type="predicted"/>
<dbReference type="RefSeq" id="WP_105044597.1">
    <property type="nucleotide sequence ID" value="NZ_MQWA01000001.1"/>
</dbReference>
<dbReference type="Pfam" id="PF10592">
    <property type="entry name" value="AIPR"/>
    <property type="match status" value="1"/>
</dbReference>
<reference evidence="2 3" key="1">
    <citation type="submission" date="2016-12" db="EMBL/GenBank/DDBJ databases">
        <title>Study of bacterial adaptation to deep sea.</title>
        <authorList>
            <person name="Song J."/>
            <person name="Yoshizawa S."/>
            <person name="Kogure K."/>
        </authorList>
    </citation>
    <scope>NUCLEOTIDE SEQUENCE [LARGE SCALE GENOMIC DNA]</scope>
    <source>
        <strain evidence="2 3">SAORIC-165</strain>
    </source>
</reference>
<dbReference type="OrthoDB" id="9806213at2"/>
<name>A0A2S7U4Y6_9BACT</name>
<accession>A0A2S7U4Y6</accession>
<dbReference type="AlphaFoldDB" id="A0A2S7U4Y6"/>
<organism evidence="2 3">
    <name type="scientific">Rubritalea profundi</name>
    <dbReference type="NCBI Taxonomy" id="1658618"/>
    <lineage>
        <taxon>Bacteria</taxon>
        <taxon>Pseudomonadati</taxon>
        <taxon>Verrucomicrobiota</taxon>
        <taxon>Verrucomicrobiia</taxon>
        <taxon>Verrucomicrobiales</taxon>
        <taxon>Rubritaleaceae</taxon>
        <taxon>Rubritalea</taxon>
    </lineage>
</organism>
<evidence type="ECO:0000313" key="3">
    <source>
        <dbReference type="Proteomes" id="UP000239907"/>
    </source>
</evidence>
<evidence type="ECO:0000313" key="2">
    <source>
        <dbReference type="EMBL" id="PQJ30076.1"/>
    </source>
</evidence>
<gene>
    <name evidence="2" type="ORF">BSZ32_17390</name>
</gene>
<dbReference type="EMBL" id="MQWA01000001">
    <property type="protein sequence ID" value="PQJ30076.1"/>
    <property type="molecule type" value="Genomic_DNA"/>
</dbReference>
<dbReference type="InterPro" id="IPR018891">
    <property type="entry name" value="AIPR_C"/>
</dbReference>
<evidence type="ECO:0000259" key="1">
    <source>
        <dbReference type="Pfam" id="PF10592"/>
    </source>
</evidence>
<comment type="caution">
    <text evidence="2">The sequence shown here is derived from an EMBL/GenBank/DDBJ whole genome shotgun (WGS) entry which is preliminary data.</text>
</comment>
<keyword evidence="3" id="KW-1185">Reference proteome</keyword>
<feature type="domain" description="Abortive phage infection protein C-terminal" evidence="1">
    <location>
        <begin position="242"/>
        <end position="510"/>
    </location>
</feature>
<dbReference type="Proteomes" id="UP000239907">
    <property type="component" value="Unassembled WGS sequence"/>
</dbReference>
<sequence>MNLRQQLVEERVSITEQDLGLPRDEAFERFCHTTYTGISSHAFEAGDWVDGAEDKQIDLITIVDNEGEADIYIISTKFVKSFSSNAIIQFRNGLNWIFNKSRSDIESIENVRFKDKINEVRSTINGIGYSNARIHCAFITNGLSSNLSNEYDREVLTILQEYDNSTFQDFTFESIGADELISMLNMLEKTDRSIDAEIPIRYDTNNPSLIRYHSEGLKGLVCSAAATDIATIVNQDRSGVIFDSNIRRFLGSSGEVNRDINNTCSDASSSYQFWFLNNGITIICDKFDPTTDPDNPHVKVTNLQIVNGCQTASALAIAANSGSLKADTRVLLRIYETQDPELIDKIVLTTNNQNRISNRDLKANDSVQVDMEAAFLTYGFLYERKVNQFRSISLEGKRVVANEVIGQCYLATVMKKPADARRRKYKVWSDYYNHIFSGNSIEPHLLSFLIYEGAKSWINDNNISKSTNNLERKLVNNGIFHITRIVAFLWRGTDSWTTNNLSENISAVLNSPEVLVSHLPQTLTILTELIESNNVFMRDLDGALKSNILETEITRILHQGSYPEAPSNLSQGFLPI</sequence>